<accession>A0ABV7IG84</accession>
<protein>
    <submittedName>
        <fullName evidence="1">Uncharacterized protein</fullName>
    </submittedName>
</protein>
<reference evidence="2" key="1">
    <citation type="journal article" date="2019" name="Int. J. Syst. Evol. Microbiol.">
        <title>The Global Catalogue of Microorganisms (GCM) 10K type strain sequencing project: providing services to taxonomists for standard genome sequencing and annotation.</title>
        <authorList>
            <consortium name="The Broad Institute Genomics Platform"/>
            <consortium name="The Broad Institute Genome Sequencing Center for Infectious Disease"/>
            <person name="Wu L."/>
            <person name="Ma J."/>
        </authorList>
    </citation>
    <scope>NUCLEOTIDE SEQUENCE [LARGE SCALE GENOMIC DNA]</scope>
    <source>
        <strain evidence="2">KCTC 52239</strain>
    </source>
</reference>
<evidence type="ECO:0000313" key="1">
    <source>
        <dbReference type="EMBL" id="MFC3169449.1"/>
    </source>
</evidence>
<name>A0ABV7IG84_9RHOB</name>
<dbReference type="RefSeq" id="WP_207472355.1">
    <property type="nucleotide sequence ID" value="NZ_JAFNAW010000175.1"/>
</dbReference>
<comment type="caution">
    <text evidence="1">The sequence shown here is derived from an EMBL/GenBank/DDBJ whole genome shotgun (WGS) entry which is preliminary data.</text>
</comment>
<proteinExistence type="predicted"/>
<keyword evidence="2" id="KW-1185">Reference proteome</keyword>
<gene>
    <name evidence="1" type="ORF">ACFOD7_15450</name>
</gene>
<organism evidence="1 2">
    <name type="scientific">Paracoccus fontiphilus</name>
    <dbReference type="NCBI Taxonomy" id="1815556"/>
    <lineage>
        <taxon>Bacteria</taxon>
        <taxon>Pseudomonadati</taxon>
        <taxon>Pseudomonadota</taxon>
        <taxon>Alphaproteobacteria</taxon>
        <taxon>Rhodobacterales</taxon>
        <taxon>Paracoccaceae</taxon>
        <taxon>Paracoccus</taxon>
    </lineage>
</organism>
<dbReference type="Proteomes" id="UP001595557">
    <property type="component" value="Unassembled WGS sequence"/>
</dbReference>
<sequence>MAPPALRGGWRGFVKGKTRSKSVALSGTLGMDCRIDSPGNWSHFLNLHLPLAFELVRRFDLAPADLTLILPARIPSFILRAAAHLGFSTQCSDSLVIGPCIAYQLSVNITIPDRRKWLEASGIVEQLANVDGPRLPRLQTH</sequence>
<dbReference type="EMBL" id="JBHRTE010000064">
    <property type="protein sequence ID" value="MFC3169449.1"/>
    <property type="molecule type" value="Genomic_DNA"/>
</dbReference>
<evidence type="ECO:0000313" key="2">
    <source>
        <dbReference type="Proteomes" id="UP001595557"/>
    </source>
</evidence>